<organism evidence="5 6">
    <name type="scientific">Thermoanaerobacterium thermosaccharolyticum</name>
    <name type="common">Clostridium thermosaccharolyticum</name>
    <dbReference type="NCBI Taxonomy" id="1517"/>
    <lineage>
        <taxon>Bacteria</taxon>
        <taxon>Bacillati</taxon>
        <taxon>Bacillota</taxon>
        <taxon>Clostridia</taxon>
        <taxon>Thermoanaerobacterales</taxon>
        <taxon>Thermoanaerobacteraceae</taxon>
        <taxon>Thermoanaerobacterium</taxon>
    </lineage>
</organism>
<dbReference type="Gene3D" id="1.20.120.580">
    <property type="entry name" value="bsu32300-like"/>
    <property type="match status" value="1"/>
</dbReference>
<dbReference type="PANTHER" id="PTHR33397">
    <property type="entry name" value="UPF0331 PROTEIN YUTE"/>
    <property type="match status" value="1"/>
</dbReference>
<evidence type="ECO:0000313" key="5">
    <source>
        <dbReference type="EMBL" id="AST56535.1"/>
    </source>
</evidence>
<dbReference type="InterPro" id="IPR037038">
    <property type="entry name" value="HepT-like_sf"/>
</dbReference>
<dbReference type="Proteomes" id="UP000214975">
    <property type="component" value="Chromosome"/>
</dbReference>
<dbReference type="EMBL" id="CP016893">
    <property type="protein sequence ID" value="AST56535.1"/>
    <property type="molecule type" value="Genomic_DNA"/>
</dbReference>
<accession>A0A223HW62</accession>
<dbReference type="NCBIfam" id="NF047751">
    <property type="entry name" value="HepT_toxin"/>
    <property type="match status" value="1"/>
</dbReference>
<dbReference type="GO" id="GO:0016787">
    <property type="term" value="F:hydrolase activity"/>
    <property type="evidence" value="ECO:0007669"/>
    <property type="project" value="UniProtKB-KW"/>
</dbReference>
<reference evidence="5 6" key="1">
    <citation type="submission" date="2016-08" db="EMBL/GenBank/DDBJ databases">
        <title>A novel genetic cassette of butanologenic Thermoanaerobacterium thermosaccharolyticum that directly convert cellulose to butanol.</title>
        <authorList>
            <person name="Li T."/>
            <person name="He J."/>
        </authorList>
    </citation>
    <scope>NUCLEOTIDE SEQUENCE [LARGE SCALE GENOMIC DNA]</scope>
    <source>
        <strain evidence="5 6">TG57</strain>
    </source>
</reference>
<dbReference type="Pfam" id="PF01934">
    <property type="entry name" value="HepT-like"/>
    <property type="match status" value="1"/>
</dbReference>
<dbReference type="GO" id="GO:0004540">
    <property type="term" value="F:RNA nuclease activity"/>
    <property type="evidence" value="ECO:0007669"/>
    <property type="project" value="InterPro"/>
</dbReference>
<dbReference type="RefSeq" id="WP_094396766.1">
    <property type="nucleotide sequence ID" value="NZ_CP016893.1"/>
</dbReference>
<proteinExistence type="inferred from homology"/>
<dbReference type="GO" id="GO:0110001">
    <property type="term" value="C:toxin-antitoxin complex"/>
    <property type="evidence" value="ECO:0007669"/>
    <property type="project" value="InterPro"/>
</dbReference>
<keyword evidence="1" id="KW-1277">Toxin-antitoxin system</keyword>
<gene>
    <name evidence="5" type="ORF">Thert_00317</name>
</gene>
<evidence type="ECO:0000256" key="1">
    <source>
        <dbReference type="ARBA" id="ARBA00022649"/>
    </source>
</evidence>
<evidence type="ECO:0008006" key="7">
    <source>
        <dbReference type="Google" id="ProtNLM"/>
    </source>
</evidence>
<evidence type="ECO:0000313" key="6">
    <source>
        <dbReference type="Proteomes" id="UP000214975"/>
    </source>
</evidence>
<evidence type="ECO:0000256" key="4">
    <source>
        <dbReference type="ARBA" id="ARBA00024207"/>
    </source>
</evidence>
<evidence type="ECO:0000256" key="2">
    <source>
        <dbReference type="ARBA" id="ARBA00022722"/>
    </source>
</evidence>
<dbReference type="InterPro" id="IPR052379">
    <property type="entry name" value="Type_VII_TA_RNase"/>
</dbReference>
<dbReference type="InterPro" id="IPR008201">
    <property type="entry name" value="HepT-like"/>
</dbReference>
<evidence type="ECO:0000256" key="3">
    <source>
        <dbReference type="ARBA" id="ARBA00022801"/>
    </source>
</evidence>
<protein>
    <recommendedName>
        <fullName evidence="7">DUF86 domain-containing protein</fullName>
    </recommendedName>
</protein>
<keyword evidence="2" id="KW-0540">Nuclease</keyword>
<sequence length="139" mass="15843">MINKQLIIDRLVLIDGYLKELWILASLDKDSFLNDKKNAAAAESFLRRSLEAIFDIGRHILAKTGNIDLSTEYKAIAKGLGEKGFVSSETSKKLVEMAGYRNRMVHLYNMVSEEELYSVITSELKDIEKFITEIKKNIL</sequence>
<dbReference type="PANTHER" id="PTHR33397:SF3">
    <property type="entry name" value="MRNA NUCLEASE HEPT"/>
    <property type="match status" value="1"/>
</dbReference>
<dbReference type="AlphaFoldDB" id="A0A223HW62"/>
<comment type="similarity">
    <text evidence="4">Belongs to the HepT RNase toxin family.</text>
</comment>
<name>A0A223HW62_THETR</name>
<keyword evidence="3" id="KW-0378">Hydrolase</keyword>